<name>A0A2S9IRS5_9HYPH</name>
<gene>
    <name evidence="4" type="ORF">C5748_12740</name>
</gene>
<dbReference type="PANTHER" id="PTHR37423">
    <property type="entry name" value="SOLUBLE LYTIC MUREIN TRANSGLYCOSYLASE-RELATED"/>
    <property type="match status" value="1"/>
</dbReference>
<proteinExistence type="inferred from homology"/>
<dbReference type="AlphaFoldDB" id="A0A2S9IRS5"/>
<organism evidence="4 5">
    <name type="scientific">Phyllobacterium phragmitis</name>
    <dbReference type="NCBI Taxonomy" id="2670329"/>
    <lineage>
        <taxon>Bacteria</taxon>
        <taxon>Pseudomonadati</taxon>
        <taxon>Pseudomonadota</taxon>
        <taxon>Alphaproteobacteria</taxon>
        <taxon>Hyphomicrobiales</taxon>
        <taxon>Phyllobacteriaceae</taxon>
        <taxon>Phyllobacterium</taxon>
    </lineage>
</organism>
<evidence type="ECO:0000313" key="4">
    <source>
        <dbReference type="EMBL" id="PRD43217.1"/>
    </source>
</evidence>
<dbReference type="EMBL" id="PVBR01000008">
    <property type="protein sequence ID" value="PRD43217.1"/>
    <property type="molecule type" value="Genomic_DNA"/>
</dbReference>
<protein>
    <submittedName>
        <fullName evidence="4">Lytic transglycosylase</fullName>
    </submittedName>
</protein>
<comment type="similarity">
    <text evidence="2">Belongs to the virb1 family.</text>
</comment>
<evidence type="ECO:0000256" key="1">
    <source>
        <dbReference type="ARBA" id="ARBA00007734"/>
    </source>
</evidence>
<dbReference type="Pfam" id="PF01464">
    <property type="entry name" value="SLT"/>
    <property type="match status" value="1"/>
</dbReference>
<dbReference type="SUPFAM" id="SSF53955">
    <property type="entry name" value="Lysozyme-like"/>
    <property type="match status" value="1"/>
</dbReference>
<accession>A0A2S9IRS5</accession>
<sequence length="268" mass="28269">MAVRDGGACAAVPTTMTMLIACTMIVVMAAPSSAEPPSDESLPAAMATRDGSPERLSAVASATDPWAAHVTEAARRFAIPERWIRAVMAAESVGDPAALSPKGAIGLMQVIPATWDELRVKHSLGNDPWQPRDNILAGTAYLREMHDRYGTVDAMLAAYNAGPARYDEHVESGGALPAETIDYVAKITPMIDGTVPIARAIGRSSRPTWPHAPLFIARSSVHSNDDPAIANLPSGRPSNDPAVVDLSAFVPPSDGLFVGRPEAEGETR</sequence>
<evidence type="ECO:0000259" key="3">
    <source>
        <dbReference type="Pfam" id="PF01464"/>
    </source>
</evidence>
<dbReference type="CDD" id="cd00254">
    <property type="entry name" value="LT-like"/>
    <property type="match status" value="1"/>
</dbReference>
<dbReference type="Gene3D" id="1.10.530.10">
    <property type="match status" value="1"/>
</dbReference>
<evidence type="ECO:0000256" key="2">
    <source>
        <dbReference type="ARBA" id="ARBA00009387"/>
    </source>
</evidence>
<dbReference type="PANTHER" id="PTHR37423:SF2">
    <property type="entry name" value="MEMBRANE-BOUND LYTIC MUREIN TRANSGLYCOSYLASE C"/>
    <property type="match status" value="1"/>
</dbReference>
<dbReference type="InterPro" id="IPR008258">
    <property type="entry name" value="Transglycosylase_SLT_dom_1"/>
</dbReference>
<comment type="similarity">
    <text evidence="1">Belongs to the transglycosylase Slt family.</text>
</comment>
<feature type="domain" description="Transglycosylase SLT" evidence="3">
    <location>
        <begin position="71"/>
        <end position="174"/>
    </location>
</feature>
<dbReference type="PROSITE" id="PS51257">
    <property type="entry name" value="PROKAR_LIPOPROTEIN"/>
    <property type="match status" value="1"/>
</dbReference>
<dbReference type="Proteomes" id="UP000239434">
    <property type="component" value="Unassembled WGS sequence"/>
</dbReference>
<dbReference type="InterPro" id="IPR023346">
    <property type="entry name" value="Lysozyme-like_dom_sf"/>
</dbReference>
<comment type="caution">
    <text evidence="4">The sequence shown here is derived from an EMBL/GenBank/DDBJ whole genome shotgun (WGS) entry which is preliminary data.</text>
</comment>
<keyword evidence="5" id="KW-1185">Reference proteome</keyword>
<reference evidence="4 5" key="1">
    <citation type="submission" date="2018-02" db="EMBL/GenBank/DDBJ databases">
        <title>The draft genome of Phyllobacterium sp. 1N-3.</title>
        <authorList>
            <person name="Liu L."/>
            <person name="Li L."/>
            <person name="Zhang X."/>
            <person name="Wang T."/>
            <person name="Liang L."/>
        </authorList>
    </citation>
    <scope>NUCLEOTIDE SEQUENCE [LARGE SCALE GENOMIC DNA]</scope>
    <source>
        <strain evidence="4 5">1N-3</strain>
    </source>
</reference>
<evidence type="ECO:0000313" key="5">
    <source>
        <dbReference type="Proteomes" id="UP000239434"/>
    </source>
</evidence>